<proteinExistence type="predicted"/>
<keyword evidence="4" id="KW-1185">Reference proteome</keyword>
<dbReference type="EMBL" id="CP121671">
    <property type="protein sequence ID" value="WFT73386.1"/>
    <property type="molecule type" value="Genomic_DNA"/>
</dbReference>
<keyword evidence="1" id="KW-1133">Transmembrane helix</keyword>
<reference evidence="3 4" key="1">
    <citation type="submission" date="2023-04" db="EMBL/GenBank/DDBJ databases">
        <title>Genome sequence of Halobacillus naozhouensis KACC 21980.</title>
        <authorList>
            <person name="Kim S."/>
            <person name="Heo J."/>
            <person name="Kwon S.-W."/>
        </authorList>
    </citation>
    <scope>NUCLEOTIDE SEQUENCE [LARGE SCALE GENOMIC DNA]</scope>
    <source>
        <strain evidence="3 4">KCTC 13234</strain>
    </source>
</reference>
<evidence type="ECO:0000313" key="4">
    <source>
        <dbReference type="Proteomes" id="UP001221597"/>
    </source>
</evidence>
<dbReference type="GO" id="GO:0016787">
    <property type="term" value="F:hydrolase activity"/>
    <property type="evidence" value="ECO:0007669"/>
    <property type="project" value="UniProtKB-KW"/>
</dbReference>
<dbReference type="SUPFAM" id="SSF51261">
    <property type="entry name" value="Duplicated hybrid motif"/>
    <property type="match status" value="1"/>
</dbReference>
<name>A0ABY8IXK9_9BACI</name>
<dbReference type="EC" id="3.4.-.-" evidence="3"/>
<feature type="domain" description="M23ase beta-sheet core" evidence="2">
    <location>
        <begin position="152"/>
        <end position="243"/>
    </location>
</feature>
<dbReference type="RefSeq" id="WP_283075397.1">
    <property type="nucleotide sequence ID" value="NZ_CP121671.1"/>
</dbReference>
<accession>A0ABY8IXK9</accession>
<dbReference type="Pfam" id="PF01551">
    <property type="entry name" value="Peptidase_M23"/>
    <property type="match status" value="1"/>
</dbReference>
<dbReference type="InterPro" id="IPR050570">
    <property type="entry name" value="Cell_wall_metabolism_enzyme"/>
</dbReference>
<evidence type="ECO:0000259" key="2">
    <source>
        <dbReference type="Pfam" id="PF01551"/>
    </source>
</evidence>
<sequence>MNRNIDYVRKSIAQRKRNKVKSTGYDPVSRRIAPPQDEEMHGFPPIVTGGFPGAPTSKKRSSYLGVQVICSVLLFTGMFVSQKTNLAITAEPEAWVVNQLEEEFPFASVTAWYNERFGDPLQLVQSKDENQSKGLALPVNGTVTEPFQNHGKGIVMTTDGGSAVKAVKAGTVIFAGNDEQTNKTVIVQHKDGTNTIYGFLSSINVHLYEHIEAQEAIAQLNPAEGETKDFFFAVKKDEQYLDPIQVIKVDEGSE</sequence>
<evidence type="ECO:0000313" key="3">
    <source>
        <dbReference type="EMBL" id="WFT73386.1"/>
    </source>
</evidence>
<feature type="transmembrane region" description="Helical" evidence="1">
    <location>
        <begin position="63"/>
        <end position="80"/>
    </location>
</feature>
<dbReference type="PANTHER" id="PTHR21666:SF274">
    <property type="entry name" value="STAGE IV SPORULATION PROTEIN FA"/>
    <property type="match status" value="1"/>
</dbReference>
<gene>
    <name evidence="3" type="ORF">P9989_13395</name>
</gene>
<dbReference type="InterPro" id="IPR011055">
    <property type="entry name" value="Dup_hybrid_motif"/>
</dbReference>
<keyword evidence="1" id="KW-0472">Membrane</keyword>
<dbReference type="Gene3D" id="2.70.70.10">
    <property type="entry name" value="Glucose Permease (Domain IIA)"/>
    <property type="match status" value="1"/>
</dbReference>
<dbReference type="CDD" id="cd12797">
    <property type="entry name" value="M23_peptidase"/>
    <property type="match status" value="1"/>
</dbReference>
<protein>
    <submittedName>
        <fullName evidence="3">M23 family metallopeptidase</fullName>
        <ecNumber evidence="3">3.4.-.-</ecNumber>
    </submittedName>
</protein>
<dbReference type="Proteomes" id="UP001221597">
    <property type="component" value="Chromosome"/>
</dbReference>
<keyword evidence="1" id="KW-0812">Transmembrane</keyword>
<evidence type="ECO:0000256" key="1">
    <source>
        <dbReference type="SAM" id="Phobius"/>
    </source>
</evidence>
<dbReference type="PANTHER" id="PTHR21666">
    <property type="entry name" value="PEPTIDASE-RELATED"/>
    <property type="match status" value="1"/>
</dbReference>
<dbReference type="InterPro" id="IPR016047">
    <property type="entry name" value="M23ase_b-sheet_dom"/>
</dbReference>
<organism evidence="3 4">
    <name type="scientific">Halobacillus naozhouensis</name>
    <dbReference type="NCBI Taxonomy" id="554880"/>
    <lineage>
        <taxon>Bacteria</taxon>
        <taxon>Bacillati</taxon>
        <taxon>Bacillota</taxon>
        <taxon>Bacilli</taxon>
        <taxon>Bacillales</taxon>
        <taxon>Bacillaceae</taxon>
        <taxon>Halobacillus</taxon>
    </lineage>
</organism>
<keyword evidence="3" id="KW-0378">Hydrolase</keyword>